<evidence type="ECO:0000313" key="4">
    <source>
        <dbReference type="EMBL" id="GAD77728.1"/>
    </source>
</evidence>
<dbReference type="OrthoDB" id="6397986at2"/>
<organism evidence="4 5">
    <name type="scientific">Vibrio azureus NBRC 104587</name>
    <dbReference type="NCBI Taxonomy" id="1219077"/>
    <lineage>
        <taxon>Bacteria</taxon>
        <taxon>Pseudomonadati</taxon>
        <taxon>Pseudomonadota</taxon>
        <taxon>Gammaproteobacteria</taxon>
        <taxon>Vibrionales</taxon>
        <taxon>Vibrionaceae</taxon>
        <taxon>Vibrio</taxon>
    </lineage>
</organism>
<dbReference type="AlphaFoldDB" id="U3CHK1"/>
<dbReference type="InterPro" id="IPR050824">
    <property type="entry name" value="Thiol_disulfide_DsbA"/>
</dbReference>
<evidence type="ECO:0000256" key="2">
    <source>
        <dbReference type="SAM" id="SignalP"/>
    </source>
</evidence>
<evidence type="ECO:0000259" key="3">
    <source>
        <dbReference type="Pfam" id="PF13462"/>
    </source>
</evidence>
<dbReference type="PROSITE" id="PS00194">
    <property type="entry name" value="THIOREDOXIN_1"/>
    <property type="match status" value="1"/>
</dbReference>
<feature type="domain" description="Thioredoxin-like fold" evidence="3">
    <location>
        <begin position="49"/>
        <end position="199"/>
    </location>
</feature>
<sequence>MIKSFAKSVFLLAAVLGLAACDNGNNQPQLGKQYQALPTPLTEYNLSPVTEVFSLNCGHCRKMEQFVPQIESLTEQNVKKVHVTFNESAQVSAIIFYTAVMQLNDTPDKAFMDELFSAVQTNANASPEERQTAVDHVFQTRNLVSPYQLTEEQQAKLFQLMKEAEEITTVGNIHAVPMFIINGKYQVLTSGHNTAESLANTISYLLQLAE</sequence>
<dbReference type="PROSITE" id="PS51257">
    <property type="entry name" value="PROKAR_LIPOPROTEIN"/>
    <property type="match status" value="1"/>
</dbReference>
<dbReference type="PANTHER" id="PTHR35891:SF2">
    <property type="entry name" value="THIOL:DISULFIDE INTERCHANGE PROTEIN DSBA"/>
    <property type="match status" value="1"/>
</dbReference>
<dbReference type="PANTHER" id="PTHR35891">
    <property type="entry name" value="THIOL:DISULFIDE INTERCHANGE PROTEIN DSBA"/>
    <property type="match status" value="1"/>
</dbReference>
<keyword evidence="1" id="KW-0676">Redox-active center</keyword>
<dbReference type="SUPFAM" id="SSF52833">
    <property type="entry name" value="Thioredoxin-like"/>
    <property type="match status" value="1"/>
</dbReference>
<dbReference type="Gene3D" id="3.40.30.10">
    <property type="entry name" value="Glutaredoxin"/>
    <property type="match status" value="1"/>
</dbReference>
<protein>
    <recommendedName>
        <fullName evidence="3">Thioredoxin-like fold domain-containing protein</fullName>
    </recommendedName>
</protein>
<evidence type="ECO:0000313" key="5">
    <source>
        <dbReference type="Proteomes" id="UP000016567"/>
    </source>
</evidence>
<dbReference type="InterPro" id="IPR036249">
    <property type="entry name" value="Thioredoxin-like_sf"/>
</dbReference>
<comment type="caution">
    <text evidence="4">The sequence shown here is derived from an EMBL/GenBank/DDBJ whole genome shotgun (WGS) entry which is preliminary data.</text>
</comment>
<dbReference type="InterPro" id="IPR017937">
    <property type="entry name" value="Thioredoxin_CS"/>
</dbReference>
<dbReference type="Proteomes" id="UP000016567">
    <property type="component" value="Unassembled WGS sequence"/>
</dbReference>
<accession>U3CHK1</accession>
<dbReference type="EMBL" id="BATL01000087">
    <property type="protein sequence ID" value="GAD77728.1"/>
    <property type="molecule type" value="Genomic_DNA"/>
</dbReference>
<dbReference type="InterPro" id="IPR012336">
    <property type="entry name" value="Thioredoxin-like_fold"/>
</dbReference>
<reference evidence="4 5" key="1">
    <citation type="submission" date="2013-09" db="EMBL/GenBank/DDBJ databases">
        <title>Whole genome shotgun sequence of Vibrio azureus NBRC 104587.</title>
        <authorList>
            <person name="Isaki S."/>
            <person name="Hosoyama A."/>
            <person name="Numata M."/>
            <person name="Hashimoto M."/>
            <person name="Hosoyama Y."/>
            <person name="Tsuchikane K."/>
            <person name="Noguchi M."/>
            <person name="Hirakata S."/>
            <person name="Ichikawa N."/>
            <person name="Ohji S."/>
            <person name="Yamazoe A."/>
            <person name="Fujita N."/>
        </authorList>
    </citation>
    <scope>NUCLEOTIDE SEQUENCE [LARGE SCALE GENOMIC DNA]</scope>
    <source>
        <strain evidence="4 5">NBRC 104587</strain>
    </source>
</reference>
<name>U3CHK1_9VIBR</name>
<dbReference type="eggNOG" id="COG1651">
    <property type="taxonomic scope" value="Bacteria"/>
</dbReference>
<dbReference type="STRING" id="1219077.VAZ01S_087_00190"/>
<dbReference type="Pfam" id="PF13462">
    <property type="entry name" value="Thioredoxin_4"/>
    <property type="match status" value="1"/>
</dbReference>
<evidence type="ECO:0000256" key="1">
    <source>
        <dbReference type="ARBA" id="ARBA00023284"/>
    </source>
</evidence>
<feature type="chain" id="PRO_5004640886" description="Thioredoxin-like fold domain-containing protein" evidence="2">
    <location>
        <begin position="20"/>
        <end position="210"/>
    </location>
</feature>
<keyword evidence="2" id="KW-0732">Signal</keyword>
<feature type="signal peptide" evidence="2">
    <location>
        <begin position="1"/>
        <end position="19"/>
    </location>
</feature>
<proteinExistence type="predicted"/>
<dbReference type="RefSeq" id="WP_021711465.1">
    <property type="nucleotide sequence ID" value="NZ_BAOB01000099.1"/>
</dbReference>
<gene>
    <name evidence="4" type="ORF">VAZ01S_087_00190</name>
</gene>
<keyword evidence="5" id="KW-1185">Reference proteome</keyword>